<accession>A0A9D4BZL1</accession>
<organism evidence="1 2">
    <name type="scientific">Dreissena polymorpha</name>
    <name type="common">Zebra mussel</name>
    <name type="synonym">Mytilus polymorpha</name>
    <dbReference type="NCBI Taxonomy" id="45954"/>
    <lineage>
        <taxon>Eukaryota</taxon>
        <taxon>Metazoa</taxon>
        <taxon>Spiralia</taxon>
        <taxon>Lophotrochozoa</taxon>
        <taxon>Mollusca</taxon>
        <taxon>Bivalvia</taxon>
        <taxon>Autobranchia</taxon>
        <taxon>Heteroconchia</taxon>
        <taxon>Euheterodonta</taxon>
        <taxon>Imparidentia</taxon>
        <taxon>Neoheterodontei</taxon>
        <taxon>Myida</taxon>
        <taxon>Dreissenoidea</taxon>
        <taxon>Dreissenidae</taxon>
        <taxon>Dreissena</taxon>
    </lineage>
</organism>
<reference evidence="1" key="1">
    <citation type="journal article" date="2019" name="bioRxiv">
        <title>The Genome of the Zebra Mussel, Dreissena polymorpha: A Resource for Invasive Species Research.</title>
        <authorList>
            <person name="McCartney M.A."/>
            <person name="Auch B."/>
            <person name="Kono T."/>
            <person name="Mallez S."/>
            <person name="Zhang Y."/>
            <person name="Obille A."/>
            <person name="Becker A."/>
            <person name="Abrahante J.E."/>
            <person name="Garbe J."/>
            <person name="Badalamenti J.P."/>
            <person name="Herman A."/>
            <person name="Mangelson H."/>
            <person name="Liachko I."/>
            <person name="Sullivan S."/>
            <person name="Sone E.D."/>
            <person name="Koren S."/>
            <person name="Silverstein K.A.T."/>
            <person name="Beckman K.B."/>
            <person name="Gohl D.M."/>
        </authorList>
    </citation>
    <scope>NUCLEOTIDE SEQUENCE</scope>
    <source>
        <strain evidence="1">Duluth1</strain>
        <tissue evidence="1">Whole animal</tissue>
    </source>
</reference>
<proteinExistence type="predicted"/>
<name>A0A9D4BZL1_DREPO</name>
<comment type="caution">
    <text evidence="1">The sequence shown here is derived from an EMBL/GenBank/DDBJ whole genome shotgun (WGS) entry which is preliminary data.</text>
</comment>
<keyword evidence="2" id="KW-1185">Reference proteome</keyword>
<sequence>MEVSTEKSKIILNSMSNTSADITMNGEMLEVVTSFKYLGVTLPRSVPILLRSE</sequence>
<dbReference type="AlphaFoldDB" id="A0A9D4BZL1"/>
<evidence type="ECO:0000313" key="1">
    <source>
        <dbReference type="EMBL" id="KAH3713960.1"/>
    </source>
</evidence>
<dbReference type="EMBL" id="JAIWYP010000014">
    <property type="protein sequence ID" value="KAH3713960.1"/>
    <property type="molecule type" value="Genomic_DNA"/>
</dbReference>
<evidence type="ECO:0000313" key="2">
    <source>
        <dbReference type="Proteomes" id="UP000828390"/>
    </source>
</evidence>
<reference evidence="1" key="2">
    <citation type="submission" date="2020-11" db="EMBL/GenBank/DDBJ databases">
        <authorList>
            <person name="McCartney M.A."/>
            <person name="Auch B."/>
            <person name="Kono T."/>
            <person name="Mallez S."/>
            <person name="Becker A."/>
            <person name="Gohl D.M."/>
            <person name="Silverstein K.A.T."/>
            <person name="Koren S."/>
            <person name="Bechman K.B."/>
            <person name="Herman A."/>
            <person name="Abrahante J.E."/>
            <person name="Garbe J."/>
        </authorList>
    </citation>
    <scope>NUCLEOTIDE SEQUENCE</scope>
    <source>
        <strain evidence="1">Duluth1</strain>
        <tissue evidence="1">Whole animal</tissue>
    </source>
</reference>
<gene>
    <name evidence="1" type="ORF">DPMN_073762</name>
</gene>
<protein>
    <submittedName>
        <fullName evidence="1">Uncharacterized protein</fullName>
    </submittedName>
</protein>
<dbReference type="Proteomes" id="UP000828390">
    <property type="component" value="Unassembled WGS sequence"/>
</dbReference>